<feature type="region of interest" description="Disordered" evidence="8">
    <location>
        <begin position="229"/>
        <end position="253"/>
    </location>
</feature>
<dbReference type="PANTHER" id="PTHR34979:SF1">
    <property type="entry name" value="INNER MEMBRANE PROTEIN YGAZ"/>
    <property type="match status" value="1"/>
</dbReference>
<dbReference type="GO" id="GO:1903785">
    <property type="term" value="P:L-valine transmembrane transport"/>
    <property type="evidence" value="ECO:0007669"/>
    <property type="project" value="TreeGrafter"/>
</dbReference>
<dbReference type="Pfam" id="PF03591">
    <property type="entry name" value="AzlC"/>
    <property type="match status" value="1"/>
</dbReference>
<evidence type="ECO:0000256" key="6">
    <source>
        <dbReference type="ARBA" id="ARBA00022989"/>
    </source>
</evidence>
<evidence type="ECO:0000256" key="8">
    <source>
        <dbReference type="SAM" id="MobiDB-lite"/>
    </source>
</evidence>
<evidence type="ECO:0000313" key="11">
    <source>
        <dbReference type="Proteomes" id="UP000662939"/>
    </source>
</evidence>
<dbReference type="PANTHER" id="PTHR34979">
    <property type="entry name" value="INNER MEMBRANE PROTEIN YGAZ"/>
    <property type="match status" value="1"/>
</dbReference>
<organism evidence="10 11">
    <name type="scientific">Natronoglycomyces albus</name>
    <dbReference type="NCBI Taxonomy" id="2811108"/>
    <lineage>
        <taxon>Bacteria</taxon>
        <taxon>Bacillati</taxon>
        <taxon>Actinomycetota</taxon>
        <taxon>Actinomycetes</taxon>
        <taxon>Glycomycetales</taxon>
        <taxon>Glycomycetaceae</taxon>
        <taxon>Natronoglycomyces</taxon>
    </lineage>
</organism>
<evidence type="ECO:0000256" key="1">
    <source>
        <dbReference type="ARBA" id="ARBA00004651"/>
    </source>
</evidence>
<dbReference type="Proteomes" id="UP000662939">
    <property type="component" value="Chromosome"/>
</dbReference>
<keyword evidence="7 9" id="KW-0472">Membrane</keyword>
<feature type="transmembrane region" description="Helical" evidence="9">
    <location>
        <begin position="134"/>
        <end position="157"/>
    </location>
</feature>
<keyword evidence="4" id="KW-1003">Cell membrane</keyword>
<feature type="transmembrane region" description="Helical" evidence="9">
    <location>
        <begin position="21"/>
        <end position="42"/>
    </location>
</feature>
<keyword evidence="6 9" id="KW-1133">Transmembrane helix</keyword>
<name>A0A895XS88_9ACTN</name>
<evidence type="ECO:0000256" key="7">
    <source>
        <dbReference type="ARBA" id="ARBA00023136"/>
    </source>
</evidence>
<feature type="transmembrane region" description="Helical" evidence="9">
    <location>
        <begin position="62"/>
        <end position="84"/>
    </location>
</feature>
<accession>A0A895XS88</accession>
<protein>
    <submittedName>
        <fullName evidence="10">AzlC family ABC transporter permease</fullName>
    </submittedName>
</protein>
<dbReference type="GO" id="GO:0005886">
    <property type="term" value="C:plasma membrane"/>
    <property type="evidence" value="ECO:0007669"/>
    <property type="project" value="UniProtKB-SubCell"/>
</dbReference>
<keyword evidence="5 9" id="KW-0812">Transmembrane</keyword>
<sequence length="253" mass="26375">MSSAERTKPTSLGRELARDLIPLNLGMGLVGVSFGALAVSYGSPWWIPCAISLLVFAGGSQFLAVGVIAAGGGPLAAVIGGIILNARHLPYGLAIAHHYDRGWITRLIGSHVLIDQSTAFALANDSDPRRAQTAFWATGLGLFFTWNVGTLVGALAGQTIGDPEVFGLDAALPAALIVLVLPSLRDKITLRAAVLGATIALVTYPFLPPGLPVLFSLLGLVVALPRRKKAPVSPQADEKNSDSRPNATEVGRT</sequence>
<dbReference type="RefSeq" id="WP_246497905.1">
    <property type="nucleotide sequence ID" value="NZ_CP070496.1"/>
</dbReference>
<feature type="transmembrane region" description="Helical" evidence="9">
    <location>
        <begin position="163"/>
        <end position="181"/>
    </location>
</feature>
<keyword evidence="3" id="KW-0813">Transport</keyword>
<reference evidence="10" key="1">
    <citation type="submission" date="2021-02" db="EMBL/GenBank/DDBJ databases">
        <title>Natronoglycomyces albus gen. nov., sp. nov, a haloalkaliphilic actinobacterium from a soda solonchak soil.</title>
        <authorList>
            <person name="Sorokin D.Y."/>
            <person name="Khijniak T.V."/>
            <person name="Zakharycheva A.P."/>
            <person name="Boueva O.V."/>
            <person name="Ariskina E.V."/>
            <person name="Hahnke R.L."/>
            <person name="Bunk B."/>
            <person name="Sproer C."/>
            <person name="Schumann P."/>
            <person name="Evtushenko L.I."/>
            <person name="Kublanov I.V."/>
        </authorList>
    </citation>
    <scope>NUCLEOTIDE SEQUENCE</scope>
    <source>
        <strain evidence="10">DSM 106290</strain>
    </source>
</reference>
<keyword evidence="11" id="KW-1185">Reference proteome</keyword>
<evidence type="ECO:0000256" key="9">
    <source>
        <dbReference type="SAM" id="Phobius"/>
    </source>
</evidence>
<evidence type="ECO:0000256" key="2">
    <source>
        <dbReference type="ARBA" id="ARBA00010735"/>
    </source>
</evidence>
<evidence type="ECO:0000313" key="10">
    <source>
        <dbReference type="EMBL" id="QSB04498.1"/>
    </source>
</evidence>
<comment type="similarity">
    <text evidence="2">Belongs to the AzlC family.</text>
</comment>
<gene>
    <name evidence="10" type="ORF">JQS30_12025</name>
</gene>
<proteinExistence type="inferred from homology"/>
<dbReference type="KEGG" id="nav:JQS30_12025"/>
<comment type="subcellular location">
    <subcellularLocation>
        <location evidence="1">Cell membrane</location>
        <topology evidence="1">Multi-pass membrane protein</topology>
    </subcellularLocation>
</comment>
<evidence type="ECO:0000256" key="5">
    <source>
        <dbReference type="ARBA" id="ARBA00022692"/>
    </source>
</evidence>
<evidence type="ECO:0000256" key="4">
    <source>
        <dbReference type="ARBA" id="ARBA00022475"/>
    </source>
</evidence>
<feature type="transmembrane region" description="Helical" evidence="9">
    <location>
        <begin position="188"/>
        <end position="207"/>
    </location>
</feature>
<dbReference type="AlphaFoldDB" id="A0A895XS88"/>
<evidence type="ECO:0000256" key="3">
    <source>
        <dbReference type="ARBA" id="ARBA00022448"/>
    </source>
</evidence>
<dbReference type="InterPro" id="IPR011606">
    <property type="entry name" value="Brnchd-chn_aa_trnsp_permease"/>
</dbReference>
<dbReference type="EMBL" id="CP070496">
    <property type="protein sequence ID" value="QSB04498.1"/>
    <property type="molecule type" value="Genomic_DNA"/>
</dbReference>